<accession>A0A2T4UL09</accession>
<feature type="domain" description="Glycosyltransferase subfamily 4-like N-terminal" evidence="4">
    <location>
        <begin position="15"/>
        <end position="170"/>
    </location>
</feature>
<dbReference type="GO" id="GO:0009103">
    <property type="term" value="P:lipopolysaccharide biosynthetic process"/>
    <property type="evidence" value="ECO:0007669"/>
    <property type="project" value="TreeGrafter"/>
</dbReference>
<dbReference type="GO" id="GO:0016757">
    <property type="term" value="F:glycosyltransferase activity"/>
    <property type="evidence" value="ECO:0007669"/>
    <property type="project" value="UniProtKB-KW"/>
</dbReference>
<evidence type="ECO:0000259" key="3">
    <source>
        <dbReference type="Pfam" id="PF00534"/>
    </source>
</evidence>
<dbReference type="InterPro" id="IPR001296">
    <property type="entry name" value="Glyco_trans_1"/>
</dbReference>
<dbReference type="PANTHER" id="PTHR46401">
    <property type="entry name" value="GLYCOSYLTRANSFERASE WBBK-RELATED"/>
    <property type="match status" value="1"/>
</dbReference>
<dbReference type="Gene3D" id="3.40.50.2000">
    <property type="entry name" value="Glycogen Phosphorylase B"/>
    <property type="match status" value="2"/>
</dbReference>
<gene>
    <name evidence="5" type="ORF">C7Y72_09620</name>
</gene>
<dbReference type="RefSeq" id="WP_107568532.1">
    <property type="nucleotide sequence ID" value="NZ_PYYB01000001.1"/>
</dbReference>
<comment type="caution">
    <text evidence="5">The sequence shown here is derived from an EMBL/GenBank/DDBJ whole genome shotgun (WGS) entry which is preliminary data.</text>
</comment>
<dbReference type="CDD" id="cd03809">
    <property type="entry name" value="GT4_MtfB-like"/>
    <property type="match status" value="1"/>
</dbReference>
<keyword evidence="6" id="KW-1185">Reference proteome</keyword>
<dbReference type="PANTHER" id="PTHR46401:SF2">
    <property type="entry name" value="GLYCOSYLTRANSFERASE WBBK-RELATED"/>
    <property type="match status" value="1"/>
</dbReference>
<dbReference type="Pfam" id="PF13579">
    <property type="entry name" value="Glyco_trans_4_4"/>
    <property type="match status" value="1"/>
</dbReference>
<proteinExistence type="predicted"/>
<keyword evidence="2 5" id="KW-0808">Transferase</keyword>
<reference evidence="5 6" key="1">
    <citation type="submission" date="2018-03" db="EMBL/GenBank/DDBJ databases">
        <title>Aquarubrobacter algicola gen. nov., sp. nov., a novel actinobacterium isolated from shallow eutrophic lake during the end of cyanobacterial harmful algal blooms.</title>
        <authorList>
            <person name="Chun S.J."/>
        </authorList>
    </citation>
    <scope>NUCLEOTIDE SEQUENCE [LARGE SCALE GENOMIC DNA]</scope>
    <source>
        <strain evidence="5 6">Seoho-28</strain>
    </source>
</reference>
<name>A0A2T4UL09_9ACTN</name>
<dbReference type="OrthoDB" id="9801609at2"/>
<dbReference type="SUPFAM" id="SSF53756">
    <property type="entry name" value="UDP-Glycosyltransferase/glycogen phosphorylase"/>
    <property type="match status" value="1"/>
</dbReference>
<evidence type="ECO:0000256" key="1">
    <source>
        <dbReference type="ARBA" id="ARBA00022676"/>
    </source>
</evidence>
<dbReference type="InterPro" id="IPR028098">
    <property type="entry name" value="Glyco_trans_4-like_N"/>
</dbReference>
<dbReference type="Pfam" id="PF00534">
    <property type="entry name" value="Glycos_transf_1"/>
    <property type="match status" value="1"/>
</dbReference>
<feature type="domain" description="Glycosyl transferase family 1" evidence="3">
    <location>
        <begin position="186"/>
        <end position="346"/>
    </location>
</feature>
<evidence type="ECO:0000256" key="2">
    <source>
        <dbReference type="ARBA" id="ARBA00022679"/>
    </source>
</evidence>
<evidence type="ECO:0000259" key="4">
    <source>
        <dbReference type="Pfam" id="PF13579"/>
    </source>
</evidence>
<evidence type="ECO:0000313" key="5">
    <source>
        <dbReference type="EMBL" id="PTL59888.1"/>
    </source>
</evidence>
<organism evidence="5 6">
    <name type="scientific">Paraconexibacter algicola</name>
    <dbReference type="NCBI Taxonomy" id="2133960"/>
    <lineage>
        <taxon>Bacteria</taxon>
        <taxon>Bacillati</taxon>
        <taxon>Actinomycetota</taxon>
        <taxon>Thermoleophilia</taxon>
        <taxon>Solirubrobacterales</taxon>
        <taxon>Paraconexibacteraceae</taxon>
        <taxon>Paraconexibacter</taxon>
    </lineage>
</organism>
<dbReference type="Proteomes" id="UP000240739">
    <property type="component" value="Unassembled WGS sequence"/>
</dbReference>
<evidence type="ECO:0000313" key="6">
    <source>
        <dbReference type="Proteomes" id="UP000240739"/>
    </source>
</evidence>
<dbReference type="EMBL" id="PYYB01000001">
    <property type="protein sequence ID" value="PTL59888.1"/>
    <property type="molecule type" value="Genomic_DNA"/>
</dbReference>
<protein>
    <submittedName>
        <fullName evidence="5">Glycosyltransferase family 1 protein</fullName>
    </submittedName>
</protein>
<dbReference type="AlphaFoldDB" id="A0A2T4UL09"/>
<sequence>MKIGLNLTFLATDSGGSATYAEGLIRGIRAVEPAAEFTAWVGRDAPQEPWLQDVDVIRLPVVGVGGVAHYAWDLAAMVPQARRRGLDVLHGLAFVAPPVHPGLPVVATILDTTWQRYPASMEWKGRVVFGVMSRVLGRTASRVIAISEAGAQDLVTDLGIRRSRIDVTPLAVDPPARREPVSDSPALRERLGIGAEPVVLCVAQKRAHKNLEAAIEALALLDAPAQLVLPGSPNAYEASLRDLAVARGVADRVRFIGWVDDDDLEALYGIARCLVFPSLMEGFGLPLLEAMARDVPVACSNVSALPEVAGDAARLFDPHDHRAIADALRRLLTDEPLRARLIAAGHDRVAAYTWENTARTTLASYAKAIG</sequence>
<keyword evidence="1" id="KW-0328">Glycosyltransferase</keyword>